<name>I3CDA8_9GAMM</name>
<dbReference type="GO" id="GO:0010411">
    <property type="term" value="P:xyloglucan metabolic process"/>
    <property type="evidence" value="ECO:0007669"/>
    <property type="project" value="TreeGrafter"/>
</dbReference>
<reference evidence="4 5" key="1">
    <citation type="submission" date="2011-11" db="EMBL/GenBank/DDBJ databases">
        <title>Improved High-Quality Draft sequence of Beggiatoa alba B18lD.</title>
        <authorList>
            <consortium name="US DOE Joint Genome Institute"/>
            <person name="Lucas S."/>
            <person name="Han J."/>
            <person name="Lapidus A."/>
            <person name="Cheng J.-F."/>
            <person name="Goodwin L."/>
            <person name="Pitluck S."/>
            <person name="Peters L."/>
            <person name="Mikhailova N."/>
            <person name="Held B."/>
            <person name="Detter J.C."/>
            <person name="Han C."/>
            <person name="Tapia R."/>
            <person name="Land M."/>
            <person name="Hauser L."/>
            <person name="Kyrpides N."/>
            <person name="Ivanova N."/>
            <person name="Pagani I."/>
            <person name="Samuel K."/>
            <person name="Teske A."/>
            <person name="Mueller J."/>
            <person name="Woyke T."/>
        </authorList>
    </citation>
    <scope>NUCLEOTIDE SEQUENCE [LARGE SCALE GENOMIC DNA]</scope>
    <source>
        <strain evidence="4 5">B18LD</strain>
    </source>
</reference>
<sequence length="518" mass="56616">MLKNSKLAKFILQIVVSCSFCTAVNAFATEWQALPINRDVSTIDEFSNLLINPQNPAQLYVDIYKSDDSGKTWETVRFNRQPVFVFALNPQTPSILYGSSHSSGLSDLGRAYKSTDSGATWATLTQTVIAIDPSNPNIIYSKANSSLYKSTDAGTTWTLLQQGLDVINKFGLLIDPKKPQVLYASGRQIPVTSGKLGSSSNAVWGVFKSTDGGTTWQRIWDKTAHATWLIDPHQTDTLYISKDEDMLGGKGHLYKSTDGGANWVEFSHYLTTAGIDLNNYSVQTLVADPQTPDTLYAGISRSVWAGNTGQGVYKTTDGGMTWTAMNDGFPADKEIGVKRLAIDPSKSSRLYANTNVGVFMWDEKTAEITSKFPELGSGASNARFFGGIAVNEADPVISVSQHLSDKVRVDGQIKVAPEHVGQIADIVIYARFSVPEMPEFQPVYFMLDNGVNVHVWNQDNSQLAAFKPAVTLNSELLDVSLYAGQFVATGMLNISFGYRLNDGTVISNEKTIDVTITE</sequence>
<evidence type="ECO:0000259" key="3">
    <source>
        <dbReference type="Pfam" id="PF15902"/>
    </source>
</evidence>
<dbReference type="AlphaFoldDB" id="I3CDA8"/>
<evidence type="ECO:0000256" key="2">
    <source>
        <dbReference type="SAM" id="SignalP"/>
    </source>
</evidence>
<dbReference type="InterPro" id="IPR052025">
    <property type="entry name" value="Xyloglucanase_GH74"/>
</dbReference>
<proteinExistence type="predicted"/>
<dbReference type="PANTHER" id="PTHR43739">
    <property type="entry name" value="XYLOGLUCANASE (EUROFUNG)"/>
    <property type="match status" value="1"/>
</dbReference>
<feature type="chain" id="PRO_5003668759" evidence="2">
    <location>
        <begin position="29"/>
        <end position="518"/>
    </location>
</feature>
<dbReference type="STRING" id="395493.BegalDRAFT_0689"/>
<organism evidence="4 5">
    <name type="scientific">Beggiatoa alba B18LD</name>
    <dbReference type="NCBI Taxonomy" id="395493"/>
    <lineage>
        <taxon>Bacteria</taxon>
        <taxon>Pseudomonadati</taxon>
        <taxon>Pseudomonadota</taxon>
        <taxon>Gammaproteobacteria</taxon>
        <taxon>Thiotrichales</taxon>
        <taxon>Thiotrichaceae</taxon>
        <taxon>Beggiatoa</taxon>
    </lineage>
</organism>
<evidence type="ECO:0000313" key="4">
    <source>
        <dbReference type="EMBL" id="EIJ41601.1"/>
    </source>
</evidence>
<dbReference type="InterPro" id="IPR015943">
    <property type="entry name" value="WD40/YVTN_repeat-like_dom_sf"/>
</dbReference>
<feature type="signal peptide" evidence="2">
    <location>
        <begin position="1"/>
        <end position="28"/>
    </location>
</feature>
<evidence type="ECO:0000313" key="5">
    <source>
        <dbReference type="Proteomes" id="UP000005744"/>
    </source>
</evidence>
<dbReference type="InterPro" id="IPR031778">
    <property type="entry name" value="Sortilin_N"/>
</dbReference>
<protein>
    <submittedName>
        <fullName evidence="4">BNR/Asp-box repeat protein</fullName>
    </submittedName>
</protein>
<gene>
    <name evidence="4" type="ORF">BegalDRAFT_0689</name>
</gene>
<dbReference type="Pfam" id="PF15902">
    <property type="entry name" value="Sortilin-Vps10"/>
    <property type="match status" value="1"/>
</dbReference>
<keyword evidence="5" id="KW-1185">Reference proteome</keyword>
<dbReference type="OrthoDB" id="5664384at2"/>
<dbReference type="EMBL" id="JH600070">
    <property type="protein sequence ID" value="EIJ41601.1"/>
    <property type="molecule type" value="Genomic_DNA"/>
</dbReference>
<dbReference type="RefSeq" id="WP_002683661.1">
    <property type="nucleotide sequence ID" value="NZ_JH600070.1"/>
</dbReference>
<dbReference type="Proteomes" id="UP000005744">
    <property type="component" value="Unassembled WGS sequence"/>
</dbReference>
<feature type="domain" description="Sortilin N-terminal" evidence="3">
    <location>
        <begin position="206"/>
        <end position="327"/>
    </location>
</feature>
<dbReference type="Gene3D" id="2.130.10.10">
    <property type="entry name" value="YVTN repeat-like/Quinoprotein amine dehydrogenase"/>
    <property type="match status" value="3"/>
</dbReference>
<evidence type="ECO:0000256" key="1">
    <source>
        <dbReference type="ARBA" id="ARBA00022737"/>
    </source>
</evidence>
<keyword evidence="1" id="KW-0677">Repeat</keyword>
<accession>I3CDA8</accession>
<dbReference type="CDD" id="cd15482">
    <property type="entry name" value="Sialidase_non-viral"/>
    <property type="match status" value="2"/>
</dbReference>
<dbReference type="PANTHER" id="PTHR43739:SF5">
    <property type="entry name" value="EXO-ALPHA-SIALIDASE"/>
    <property type="match status" value="1"/>
</dbReference>
<dbReference type="SUPFAM" id="SSF110296">
    <property type="entry name" value="Oligoxyloglucan reducing end-specific cellobiohydrolase"/>
    <property type="match status" value="1"/>
</dbReference>
<keyword evidence="2" id="KW-0732">Signal</keyword>
<dbReference type="HOGENOM" id="CLU_525483_0_0_6"/>
<dbReference type="eggNOG" id="COG4447">
    <property type="taxonomic scope" value="Bacteria"/>
</dbReference>